<sequence length="185" mass="20937">MPSDMPKPIAYEIIPVMMLYTAQHRRNFPYRVTAQGCFERLSTTSDRSWSYSLTTLDGEKATLHRLALAGKLGRPIAPGHWACHTCDNPRCINPDHLFEGRPQDNTQDCLQKGRRNTYRIPPMPESQNPTSKLTEADVELIWLLLKANLPHSAIAALFGVHKSLISHIKRGKVWSHLKPSTDESI</sequence>
<dbReference type="Gene3D" id="3.90.75.10">
    <property type="entry name" value="Homing Intron 3 (I-ppo) Encoded Endonuclease, Chain A"/>
    <property type="match status" value="1"/>
</dbReference>
<comment type="caution">
    <text evidence="1">The sequence shown here is derived from an EMBL/GenBank/DDBJ whole genome shotgun (WGS) entry which is preliminary data.</text>
</comment>
<proteinExistence type="predicted"/>
<dbReference type="SUPFAM" id="SSF54060">
    <property type="entry name" value="His-Me finger endonucleases"/>
    <property type="match status" value="1"/>
</dbReference>
<evidence type="ECO:0000313" key="2">
    <source>
        <dbReference type="Proteomes" id="UP000757435"/>
    </source>
</evidence>
<evidence type="ECO:0000313" key="1">
    <source>
        <dbReference type="EMBL" id="MBW4662041.1"/>
    </source>
</evidence>
<keyword evidence="1" id="KW-0255">Endonuclease</keyword>
<reference evidence="1" key="2">
    <citation type="journal article" date="2022" name="Microbiol. Resour. Announc.">
        <title>Metagenome Sequencing to Explore Phylogenomics of Terrestrial Cyanobacteria.</title>
        <authorList>
            <person name="Ward R.D."/>
            <person name="Stajich J.E."/>
            <person name="Johansen J.R."/>
            <person name="Huntemann M."/>
            <person name="Clum A."/>
            <person name="Foster B."/>
            <person name="Foster B."/>
            <person name="Roux S."/>
            <person name="Palaniappan K."/>
            <person name="Varghese N."/>
            <person name="Mukherjee S."/>
            <person name="Reddy T.B.K."/>
            <person name="Daum C."/>
            <person name="Copeland A."/>
            <person name="Chen I.A."/>
            <person name="Ivanova N.N."/>
            <person name="Kyrpides N.C."/>
            <person name="Shapiro N."/>
            <person name="Eloe-Fadrosh E.A."/>
            <person name="Pietrasiak N."/>
        </authorList>
    </citation>
    <scope>NUCLEOTIDE SEQUENCE</scope>
    <source>
        <strain evidence="1">UHER 2000/2452</strain>
    </source>
</reference>
<protein>
    <submittedName>
        <fullName evidence="1">HNH endonuclease</fullName>
    </submittedName>
</protein>
<dbReference type="AlphaFoldDB" id="A0A951QHR8"/>
<name>A0A951QHR8_9CYAN</name>
<organism evidence="1 2">
    <name type="scientific">Drouetiella hepatica Uher 2000/2452</name>
    <dbReference type="NCBI Taxonomy" id="904376"/>
    <lineage>
        <taxon>Bacteria</taxon>
        <taxon>Bacillati</taxon>
        <taxon>Cyanobacteriota</taxon>
        <taxon>Cyanophyceae</taxon>
        <taxon>Oculatellales</taxon>
        <taxon>Oculatellaceae</taxon>
        <taxon>Drouetiella</taxon>
    </lineage>
</organism>
<keyword evidence="1" id="KW-0540">Nuclease</keyword>
<gene>
    <name evidence="1" type="ORF">KME15_25570</name>
</gene>
<accession>A0A951QHR8</accession>
<dbReference type="InterPro" id="IPR044925">
    <property type="entry name" value="His-Me_finger_sf"/>
</dbReference>
<dbReference type="Proteomes" id="UP000757435">
    <property type="component" value="Unassembled WGS sequence"/>
</dbReference>
<dbReference type="EMBL" id="JAHHHD010000054">
    <property type="protein sequence ID" value="MBW4662041.1"/>
    <property type="molecule type" value="Genomic_DNA"/>
</dbReference>
<dbReference type="GO" id="GO:0004519">
    <property type="term" value="F:endonuclease activity"/>
    <property type="evidence" value="ECO:0007669"/>
    <property type="project" value="UniProtKB-KW"/>
</dbReference>
<dbReference type="InterPro" id="IPR044930">
    <property type="entry name" value="Homing_endonuclease_His-Me"/>
</dbReference>
<keyword evidence="1" id="KW-0378">Hydrolase</keyword>
<reference evidence="1" key="1">
    <citation type="submission" date="2021-05" db="EMBL/GenBank/DDBJ databases">
        <authorList>
            <person name="Pietrasiak N."/>
            <person name="Ward R."/>
            <person name="Stajich J.E."/>
            <person name="Kurbessoian T."/>
        </authorList>
    </citation>
    <scope>NUCLEOTIDE SEQUENCE</scope>
    <source>
        <strain evidence="1">UHER 2000/2452</strain>
    </source>
</reference>